<sequence length="69" mass="7488">MVRAGAIHEASIEAAGRAARREEPELPFRRFLAGQHAPRPLAHEGDNVIGEGGAEWLSDLARHLAELPL</sequence>
<evidence type="ECO:0000313" key="2">
    <source>
        <dbReference type="EMBL" id="SDW71613.1"/>
    </source>
</evidence>
<dbReference type="AlphaFoldDB" id="A0AAN4ZYS6"/>
<proteinExistence type="predicted"/>
<accession>A0AAN4ZYS6</accession>
<reference evidence="1" key="1">
    <citation type="journal article" date="2014" name="Int. J. Syst. Evol. Microbiol.">
        <title>Complete genome sequence of Corynebacterium casei LMG S-19264T (=DSM 44701T), isolated from a smear-ripened cheese.</title>
        <authorList>
            <consortium name="US DOE Joint Genome Institute (JGI-PGF)"/>
            <person name="Walter F."/>
            <person name="Albersmeier A."/>
            <person name="Kalinowski J."/>
            <person name="Ruckert C."/>
        </authorList>
    </citation>
    <scope>NUCLEOTIDE SEQUENCE</scope>
    <source>
        <strain evidence="1">CGMCC 1.10859</strain>
    </source>
</reference>
<gene>
    <name evidence="1" type="ORF">GCM10008024_13770</name>
    <name evidence="2" type="ORF">SAMN05444006_10667</name>
</gene>
<name>A0AAN4ZYS6_9RHOB</name>
<dbReference type="RefSeq" id="WP_035843932.1">
    <property type="nucleotide sequence ID" value="NZ_BNAB01000005.1"/>
</dbReference>
<reference evidence="1" key="3">
    <citation type="submission" date="2023-06" db="EMBL/GenBank/DDBJ databases">
        <authorList>
            <person name="Sun Q."/>
            <person name="Zhou Y."/>
        </authorList>
    </citation>
    <scope>NUCLEOTIDE SEQUENCE</scope>
    <source>
        <strain evidence="1">CGMCC 1.10859</strain>
    </source>
</reference>
<dbReference type="Proteomes" id="UP000199541">
    <property type="component" value="Unassembled WGS sequence"/>
</dbReference>
<dbReference type="Proteomes" id="UP000634647">
    <property type="component" value="Unassembled WGS sequence"/>
</dbReference>
<comment type="caution">
    <text evidence="1">The sequence shown here is derived from an EMBL/GenBank/DDBJ whole genome shotgun (WGS) entry which is preliminary data.</text>
</comment>
<protein>
    <submittedName>
        <fullName evidence="1">Uncharacterized protein</fullName>
    </submittedName>
</protein>
<keyword evidence="3" id="KW-1185">Reference proteome</keyword>
<dbReference type="EMBL" id="FNOB01000006">
    <property type="protein sequence ID" value="SDW71613.1"/>
    <property type="molecule type" value="Genomic_DNA"/>
</dbReference>
<dbReference type="EMBL" id="BNAB01000005">
    <property type="protein sequence ID" value="GHE00807.1"/>
    <property type="molecule type" value="Genomic_DNA"/>
</dbReference>
<organism evidence="1 4">
    <name type="scientific">Allgaiera indica</name>
    <dbReference type="NCBI Taxonomy" id="765699"/>
    <lineage>
        <taxon>Bacteria</taxon>
        <taxon>Pseudomonadati</taxon>
        <taxon>Pseudomonadota</taxon>
        <taxon>Alphaproteobacteria</taxon>
        <taxon>Rhodobacterales</taxon>
        <taxon>Paracoccaceae</taxon>
        <taxon>Allgaiera</taxon>
    </lineage>
</organism>
<evidence type="ECO:0000313" key="3">
    <source>
        <dbReference type="Proteomes" id="UP000199541"/>
    </source>
</evidence>
<evidence type="ECO:0000313" key="4">
    <source>
        <dbReference type="Proteomes" id="UP000634647"/>
    </source>
</evidence>
<reference evidence="2 3" key="2">
    <citation type="submission" date="2016-10" db="EMBL/GenBank/DDBJ databases">
        <authorList>
            <person name="Varghese N."/>
            <person name="Submissions S."/>
        </authorList>
    </citation>
    <scope>NUCLEOTIDE SEQUENCE [LARGE SCALE GENOMIC DNA]</scope>
    <source>
        <strain evidence="2 3">DSM 24802</strain>
    </source>
</reference>
<evidence type="ECO:0000313" key="1">
    <source>
        <dbReference type="EMBL" id="GHE00807.1"/>
    </source>
</evidence>